<reference evidence="1" key="1">
    <citation type="submission" date="2023-05" db="EMBL/GenBank/DDBJ databases">
        <authorList>
            <consortium name="ELIXIR-Norway"/>
        </authorList>
    </citation>
    <scope>NUCLEOTIDE SEQUENCE</scope>
</reference>
<protein>
    <submittedName>
        <fullName evidence="1">Uncharacterized protein</fullName>
    </submittedName>
</protein>
<accession>A0AC59ZFE6</accession>
<gene>
    <name evidence="1" type="ORF">MRATA1EN22A_LOCUS17860</name>
</gene>
<organism evidence="1 2">
    <name type="scientific">Rangifer tarandus platyrhynchus</name>
    <name type="common">Svalbard reindeer</name>
    <dbReference type="NCBI Taxonomy" id="3082113"/>
    <lineage>
        <taxon>Eukaryota</taxon>
        <taxon>Metazoa</taxon>
        <taxon>Chordata</taxon>
        <taxon>Craniata</taxon>
        <taxon>Vertebrata</taxon>
        <taxon>Euteleostomi</taxon>
        <taxon>Mammalia</taxon>
        <taxon>Eutheria</taxon>
        <taxon>Laurasiatheria</taxon>
        <taxon>Artiodactyla</taxon>
        <taxon>Ruminantia</taxon>
        <taxon>Pecora</taxon>
        <taxon>Cervidae</taxon>
        <taxon>Odocoileinae</taxon>
        <taxon>Rangifer</taxon>
    </lineage>
</organism>
<sequence length="115" mass="12012">MTASHITPSIEGKSAGRRASSWRGRHFPGSGQAGRQPCTLSPGAPAEGGPLGTPQPAATESLKHRTKGRVTVVVPSLIQVKGAILSSLGNSNKFCPMEVSVLRKEHFSNVLKGTI</sequence>
<proteinExistence type="predicted"/>
<evidence type="ECO:0000313" key="2">
    <source>
        <dbReference type="Proteomes" id="UP001162501"/>
    </source>
</evidence>
<dbReference type="EMBL" id="OX596112">
    <property type="protein sequence ID" value="CAN0405622.1"/>
    <property type="molecule type" value="Genomic_DNA"/>
</dbReference>
<name>A0AC59ZFE6_RANTA</name>
<dbReference type="Proteomes" id="UP001162501">
    <property type="component" value="Chromosome 28"/>
</dbReference>
<reference evidence="1" key="2">
    <citation type="submission" date="2025-03" db="EMBL/GenBank/DDBJ databases">
        <authorList>
            <consortium name="ELIXIR-Norway"/>
            <consortium name="Elixir Norway"/>
        </authorList>
    </citation>
    <scope>NUCLEOTIDE SEQUENCE</scope>
</reference>
<evidence type="ECO:0000313" key="1">
    <source>
        <dbReference type="EMBL" id="CAN0405622.1"/>
    </source>
</evidence>